<name>A0A6M2DAI8_RHIMP</name>
<dbReference type="EMBL" id="GHWJ01010586">
    <property type="protein sequence ID" value="NOV43323.1"/>
    <property type="molecule type" value="Transcribed_RNA"/>
</dbReference>
<evidence type="ECO:0000313" key="2">
    <source>
        <dbReference type="EMBL" id="NOV43323.1"/>
    </source>
</evidence>
<organism evidence="2">
    <name type="scientific">Rhipicephalus microplus</name>
    <name type="common">Cattle tick</name>
    <name type="synonym">Boophilus microplus</name>
    <dbReference type="NCBI Taxonomy" id="6941"/>
    <lineage>
        <taxon>Eukaryota</taxon>
        <taxon>Metazoa</taxon>
        <taxon>Ecdysozoa</taxon>
        <taxon>Arthropoda</taxon>
        <taxon>Chelicerata</taxon>
        <taxon>Arachnida</taxon>
        <taxon>Acari</taxon>
        <taxon>Parasitiformes</taxon>
        <taxon>Ixodida</taxon>
        <taxon>Ixodoidea</taxon>
        <taxon>Ixodidae</taxon>
        <taxon>Rhipicephalinae</taxon>
        <taxon>Rhipicephalus</taxon>
        <taxon>Boophilus</taxon>
    </lineage>
</organism>
<keyword evidence="1" id="KW-0812">Transmembrane</keyword>
<protein>
    <submittedName>
        <fullName evidence="2">Putative secreted protein</fullName>
    </submittedName>
</protein>
<reference evidence="2" key="1">
    <citation type="submission" date="2019-09" db="EMBL/GenBank/DDBJ databases">
        <title>Organ-specific transcriptomic study of the physiology of the cattle tick, Rhipicephalus microplus.</title>
        <authorList>
            <person name="Tirloni L."/>
            <person name="Braz G."/>
            <person name="Gandara A.C.P."/>
            <person name="Sabadin G.A."/>
            <person name="da Silva R.M."/>
            <person name="Guizzo M.G."/>
            <person name="Machado J.A."/>
            <person name="Costa E.P."/>
            <person name="Gomes H.F."/>
            <person name="Moraes J."/>
            <person name="Mota M.B.S."/>
            <person name="Mesquita R.D."/>
            <person name="Alvarenga P.H."/>
            <person name="Alves F."/>
            <person name="Seixas A."/>
            <person name="da Fonseca R.N."/>
            <person name="Fogaca A."/>
            <person name="Logullo C."/>
            <person name="Tanaka A."/>
            <person name="Daffre S."/>
            <person name="Termignoni C."/>
            <person name="Vaz I.S.Jr."/>
            <person name="Oliveira P.L."/>
            <person name="Ribeiro J.M."/>
        </authorList>
    </citation>
    <scope>NUCLEOTIDE SEQUENCE</scope>
    <source>
        <strain evidence="2">Porto Alegre</strain>
    </source>
</reference>
<feature type="transmembrane region" description="Helical" evidence="1">
    <location>
        <begin position="7"/>
        <end position="31"/>
    </location>
</feature>
<evidence type="ECO:0000256" key="1">
    <source>
        <dbReference type="SAM" id="Phobius"/>
    </source>
</evidence>
<keyword evidence="1" id="KW-0472">Membrane</keyword>
<dbReference type="AlphaFoldDB" id="A0A6M2DAI8"/>
<accession>A0A6M2DAI8</accession>
<sequence>MHKVPFNLLSFLLLTFYFCIFSFSFAFYFLYHCSCSCCNSCLDCFFFFHLHSVQLHSLLECQLFRQNSFFLCLCVLCV</sequence>
<proteinExistence type="predicted"/>
<keyword evidence="1" id="KW-1133">Transmembrane helix</keyword>